<dbReference type="InterPro" id="IPR012997">
    <property type="entry name" value="RplA"/>
</dbReference>
<dbReference type="PATRIC" id="fig|158899.10.peg.4448"/>
<evidence type="ECO:0000256" key="1">
    <source>
        <dbReference type="ARBA" id="ARBA00023239"/>
    </source>
</evidence>
<dbReference type="Gene3D" id="2.40.40.10">
    <property type="entry name" value="RlpA-like domain"/>
    <property type="match status" value="1"/>
</dbReference>
<dbReference type="CDD" id="cd22268">
    <property type="entry name" value="DPBB_RlpA-like"/>
    <property type="match status" value="1"/>
</dbReference>
<evidence type="ECO:0000256" key="3">
    <source>
        <dbReference type="HAMAP-Rule" id="MF_02071"/>
    </source>
</evidence>
<dbReference type="InterPro" id="IPR036908">
    <property type="entry name" value="RlpA-like_sf"/>
</dbReference>
<dbReference type="HAMAP" id="MF_02071">
    <property type="entry name" value="RlpA"/>
    <property type="match status" value="1"/>
</dbReference>
<protein>
    <recommendedName>
        <fullName evidence="3">Endolytic peptidoglycan transglycosylase RlpA</fullName>
        <ecNumber evidence="3">4.2.2.-</ecNumber>
    </recommendedName>
</protein>
<comment type="similarity">
    <text evidence="3 4">Belongs to the RlpA family.</text>
</comment>
<gene>
    <name evidence="3 7" type="primary">rlpA</name>
    <name evidence="7" type="ORF">CFter6_4489</name>
</gene>
<dbReference type="GO" id="GO:0008932">
    <property type="term" value="F:lytic endotransglycosylase activity"/>
    <property type="evidence" value="ECO:0007669"/>
    <property type="project" value="UniProtKB-UniRule"/>
</dbReference>
<dbReference type="PANTHER" id="PTHR34183">
    <property type="entry name" value="ENDOLYTIC PEPTIDOGLYCAN TRANSGLYCOSYLASE RLPA"/>
    <property type="match status" value="1"/>
</dbReference>
<evidence type="ECO:0000313" key="7">
    <source>
        <dbReference type="EMBL" id="AMO97080.1"/>
    </source>
</evidence>
<reference evidence="7 8" key="1">
    <citation type="submission" date="2015-11" db="EMBL/GenBank/DDBJ databases">
        <title>Exploring the genomic traits of fungus-feeding bacterial genus Collimonas.</title>
        <authorList>
            <person name="Song C."/>
            <person name="Schmidt R."/>
            <person name="de Jager V."/>
            <person name="Krzyzanowska D."/>
            <person name="Jongedijk E."/>
            <person name="Cankar K."/>
            <person name="Beekwilder J."/>
            <person name="van Veen A."/>
            <person name="de Boer W."/>
            <person name="van Veen J.A."/>
            <person name="Garbeva P."/>
        </authorList>
    </citation>
    <scope>NUCLEOTIDE SEQUENCE [LARGE SCALE GENOMIC DNA]</scope>
    <source>
        <strain evidence="7 8">Ter6</strain>
    </source>
</reference>
<dbReference type="AlphaFoldDB" id="A0A127PGZ0"/>
<evidence type="ECO:0000313" key="8">
    <source>
        <dbReference type="Proteomes" id="UP000072421"/>
    </source>
</evidence>
<dbReference type="EMBL" id="CP013232">
    <property type="protein sequence ID" value="AMO97080.1"/>
    <property type="molecule type" value="Genomic_DNA"/>
</dbReference>
<name>A0A127PGZ0_9BURK</name>
<dbReference type="Proteomes" id="UP000072421">
    <property type="component" value="Chromosome"/>
</dbReference>
<accession>A0A127PGZ0</accession>
<dbReference type="InterPro" id="IPR009009">
    <property type="entry name" value="RlpA-like_DPBB"/>
</dbReference>
<dbReference type="InterPro" id="IPR034718">
    <property type="entry name" value="RlpA"/>
</dbReference>
<feature type="region of interest" description="Disordered" evidence="5">
    <location>
        <begin position="31"/>
        <end position="57"/>
    </location>
</feature>
<dbReference type="PANTHER" id="PTHR34183:SF1">
    <property type="entry name" value="ENDOLYTIC PEPTIDOGLYCAN TRANSGLYCOSYLASE RLPA"/>
    <property type="match status" value="1"/>
</dbReference>
<evidence type="ECO:0000256" key="2">
    <source>
        <dbReference type="ARBA" id="ARBA00023316"/>
    </source>
</evidence>
<evidence type="ECO:0000256" key="5">
    <source>
        <dbReference type="SAM" id="MobiDB-lite"/>
    </source>
</evidence>
<comment type="function">
    <text evidence="3">Lytic transglycosylase with a strong preference for naked glycan strands that lack stem peptides.</text>
</comment>
<dbReference type="GO" id="GO:0071555">
    <property type="term" value="P:cell wall organization"/>
    <property type="evidence" value="ECO:0007669"/>
    <property type="project" value="UniProtKB-KW"/>
</dbReference>
<evidence type="ECO:0000256" key="4">
    <source>
        <dbReference type="RuleBase" id="RU003495"/>
    </source>
</evidence>
<dbReference type="SUPFAM" id="SSF50685">
    <property type="entry name" value="Barwin-like endoglucanases"/>
    <property type="match status" value="1"/>
</dbReference>
<organism evidence="7">
    <name type="scientific">Collimonas fungivorans</name>
    <dbReference type="NCBI Taxonomy" id="158899"/>
    <lineage>
        <taxon>Bacteria</taxon>
        <taxon>Pseudomonadati</taxon>
        <taxon>Pseudomonadota</taxon>
        <taxon>Betaproteobacteria</taxon>
        <taxon>Burkholderiales</taxon>
        <taxon>Oxalobacteraceae</taxon>
        <taxon>Collimonas</taxon>
    </lineage>
</organism>
<dbReference type="OrthoDB" id="9779128at2"/>
<keyword evidence="1 3" id="KW-0456">Lyase</keyword>
<sequence>MPAAADTAPDLLAGHEASKDATAVAGTTVVSDTISPSRTRGESALPPAAVESGEHDLSPEQAIDSDFSLDESTGLRSDPGTVVQRGKASWYGPGFHGRKSASGERFNMYSMTAAHPSLPLQSWVLVRNVRNNRTALVKVTDRGPYRSKRIIDVSYAAAKQLGFVRNGTAQIELRKLSSSEASEAAQSPAK</sequence>
<dbReference type="EC" id="4.2.2.-" evidence="3"/>
<dbReference type="GO" id="GO:0000270">
    <property type="term" value="P:peptidoglycan metabolic process"/>
    <property type="evidence" value="ECO:0007669"/>
    <property type="project" value="UniProtKB-UniRule"/>
</dbReference>
<feature type="domain" description="RlpA-like protein double-psi beta-barrel" evidence="6">
    <location>
        <begin position="84"/>
        <end position="172"/>
    </location>
</feature>
<proteinExistence type="inferred from homology"/>
<evidence type="ECO:0000259" key="6">
    <source>
        <dbReference type="Pfam" id="PF03330"/>
    </source>
</evidence>
<dbReference type="NCBIfam" id="TIGR00413">
    <property type="entry name" value="rlpA"/>
    <property type="match status" value="1"/>
</dbReference>
<dbReference type="Pfam" id="PF03330">
    <property type="entry name" value="DPBB_1"/>
    <property type="match status" value="1"/>
</dbReference>
<keyword evidence="2 3" id="KW-0961">Cell wall biogenesis/degradation</keyword>